<accession>A0A437QMB3</accession>
<keyword evidence="2" id="KW-0813">Transport</keyword>
<feature type="transmembrane region" description="Helical" evidence="8">
    <location>
        <begin position="523"/>
        <end position="542"/>
    </location>
</feature>
<dbReference type="PANTHER" id="PTHR32063:SF21">
    <property type="entry name" value="MULTIDRUG RESISTANCE PROTEIN MDTB"/>
    <property type="match status" value="1"/>
</dbReference>
<evidence type="ECO:0000256" key="7">
    <source>
        <dbReference type="ARBA" id="ARBA00023136"/>
    </source>
</evidence>
<dbReference type="GO" id="GO:0042910">
    <property type="term" value="F:xenobiotic transmembrane transporter activity"/>
    <property type="evidence" value="ECO:0007669"/>
    <property type="project" value="TreeGrafter"/>
</dbReference>
<comment type="subcellular location">
    <subcellularLocation>
        <location evidence="1">Cell inner membrane</location>
        <topology evidence="1">Multi-pass membrane protein</topology>
    </subcellularLocation>
</comment>
<reference evidence="9 10" key="1">
    <citation type="submission" date="2019-01" db="EMBL/GenBank/DDBJ databases">
        <authorList>
            <person name="Chen W.-M."/>
        </authorList>
    </citation>
    <scope>NUCLEOTIDE SEQUENCE [LARGE SCALE GENOMIC DNA]</scope>
    <source>
        <strain evidence="9 10">KYPC3</strain>
    </source>
</reference>
<feature type="transmembrane region" description="Helical" evidence="8">
    <location>
        <begin position="903"/>
        <end position="928"/>
    </location>
</feature>
<keyword evidence="6 8" id="KW-1133">Transmembrane helix</keyword>
<feature type="transmembrane region" description="Helical" evidence="8">
    <location>
        <begin position="852"/>
        <end position="870"/>
    </location>
</feature>
<dbReference type="PANTHER" id="PTHR32063">
    <property type="match status" value="1"/>
</dbReference>
<dbReference type="PRINTS" id="PR00702">
    <property type="entry name" value="ACRIFLAVINRP"/>
</dbReference>
<feature type="transmembrane region" description="Helical" evidence="8">
    <location>
        <begin position="431"/>
        <end position="451"/>
    </location>
</feature>
<evidence type="ECO:0000313" key="10">
    <source>
        <dbReference type="Proteomes" id="UP000283077"/>
    </source>
</evidence>
<evidence type="ECO:0000256" key="5">
    <source>
        <dbReference type="ARBA" id="ARBA00022692"/>
    </source>
</evidence>
<keyword evidence="3" id="KW-1003">Cell membrane</keyword>
<feature type="transmembrane region" description="Helical" evidence="8">
    <location>
        <begin position="981"/>
        <end position="1007"/>
    </location>
</feature>
<dbReference type="Gene3D" id="1.20.1640.10">
    <property type="entry name" value="Multidrug efflux transporter AcrB transmembrane domain"/>
    <property type="match status" value="2"/>
</dbReference>
<dbReference type="Pfam" id="PF00873">
    <property type="entry name" value="ACR_tran"/>
    <property type="match status" value="1"/>
</dbReference>
<evidence type="ECO:0000256" key="3">
    <source>
        <dbReference type="ARBA" id="ARBA00022475"/>
    </source>
</evidence>
<comment type="caution">
    <text evidence="9">The sequence shown here is derived from an EMBL/GenBank/DDBJ whole genome shotgun (WGS) entry which is preliminary data.</text>
</comment>
<evidence type="ECO:0000256" key="8">
    <source>
        <dbReference type="SAM" id="Phobius"/>
    </source>
</evidence>
<protein>
    <submittedName>
        <fullName evidence="9">Multidrug efflux RND transporter permease subunit</fullName>
    </submittedName>
</protein>
<dbReference type="FunFam" id="1.20.1640.10:FF:000001">
    <property type="entry name" value="Efflux pump membrane transporter"/>
    <property type="match status" value="1"/>
</dbReference>
<dbReference type="Gene3D" id="3.30.70.1440">
    <property type="entry name" value="Multidrug efflux transporter AcrB pore domain"/>
    <property type="match status" value="1"/>
</dbReference>
<dbReference type="AlphaFoldDB" id="A0A437QMB3"/>
<name>A0A437QMB3_9GAMM</name>
<keyword evidence="10" id="KW-1185">Reference proteome</keyword>
<evidence type="ECO:0000256" key="6">
    <source>
        <dbReference type="ARBA" id="ARBA00022989"/>
    </source>
</evidence>
<dbReference type="GO" id="GO:0005886">
    <property type="term" value="C:plasma membrane"/>
    <property type="evidence" value="ECO:0007669"/>
    <property type="project" value="UniProtKB-SubCell"/>
</dbReference>
<dbReference type="EMBL" id="SACS01000013">
    <property type="protein sequence ID" value="RVU35655.1"/>
    <property type="molecule type" value="Genomic_DNA"/>
</dbReference>
<dbReference type="SUPFAM" id="SSF82866">
    <property type="entry name" value="Multidrug efflux transporter AcrB transmembrane domain"/>
    <property type="match status" value="2"/>
</dbReference>
<dbReference type="NCBIfam" id="NF033617">
    <property type="entry name" value="RND_permease_2"/>
    <property type="match status" value="1"/>
</dbReference>
<feature type="transmembrane region" description="Helical" evidence="8">
    <location>
        <begin position="948"/>
        <end position="969"/>
    </location>
</feature>
<feature type="transmembrane region" description="Helical" evidence="8">
    <location>
        <begin position="334"/>
        <end position="353"/>
    </location>
</feature>
<feature type="transmembrane region" description="Helical" evidence="8">
    <location>
        <begin position="360"/>
        <end position="380"/>
    </location>
</feature>
<organism evidence="9 10">
    <name type="scientific">Rheinheimera riviphila</name>
    <dbReference type="NCBI Taxonomy" id="1834037"/>
    <lineage>
        <taxon>Bacteria</taxon>
        <taxon>Pseudomonadati</taxon>
        <taxon>Pseudomonadota</taxon>
        <taxon>Gammaproteobacteria</taxon>
        <taxon>Chromatiales</taxon>
        <taxon>Chromatiaceae</taxon>
        <taxon>Rheinheimera</taxon>
    </lineage>
</organism>
<dbReference type="InterPro" id="IPR001036">
    <property type="entry name" value="Acrflvin-R"/>
</dbReference>
<dbReference type="OrthoDB" id="9758297at2"/>
<evidence type="ECO:0000256" key="2">
    <source>
        <dbReference type="ARBA" id="ARBA00022448"/>
    </source>
</evidence>
<dbReference type="InterPro" id="IPR027463">
    <property type="entry name" value="AcrB_DN_DC_subdom"/>
</dbReference>
<keyword evidence="5 8" id="KW-0812">Transmembrane</keyword>
<dbReference type="Proteomes" id="UP000283077">
    <property type="component" value="Unassembled WGS sequence"/>
</dbReference>
<dbReference type="SUPFAM" id="SSF82693">
    <property type="entry name" value="Multidrug efflux transporter AcrB pore domain, PN1, PN2, PC1 and PC2 subdomains"/>
    <property type="match status" value="4"/>
</dbReference>
<proteinExistence type="predicted"/>
<dbReference type="Gene3D" id="3.30.70.1320">
    <property type="entry name" value="Multidrug efflux transporter AcrB pore domain like"/>
    <property type="match status" value="1"/>
</dbReference>
<dbReference type="SUPFAM" id="SSF82714">
    <property type="entry name" value="Multidrug efflux transporter AcrB TolC docking domain, DN and DC subdomains"/>
    <property type="match status" value="2"/>
</dbReference>
<evidence type="ECO:0000313" key="9">
    <source>
        <dbReference type="EMBL" id="RVU35655.1"/>
    </source>
</evidence>
<evidence type="ECO:0000256" key="1">
    <source>
        <dbReference type="ARBA" id="ARBA00004429"/>
    </source>
</evidence>
<dbReference type="Gene3D" id="3.30.2090.10">
    <property type="entry name" value="Multidrug efflux transporter AcrB TolC docking domain, DN and DC subdomains"/>
    <property type="match status" value="2"/>
</dbReference>
<sequence length="1033" mass="111522">MNMSKPFILRPVATSLLMLAMLIAGMLAWRLLPVAALPQVDYPIIQVFTFQPGASSDVVARTITAPLERRLGQIPGLKQMSSASSNGASVVTLQFALVVDMGVAEQEVQAAINTAGSLLPNDLPAPPIYRKVNPADAPILTLAVTSDTLPLPQVYDLVDTRMAQKLAQVTGVGMVSLAGGQRPAIRVKANPAALASLGLSMEQLRAAITSANTNQPKGSFDGPFRSTMLDANDQIRSTQEYEELIIAWRGDAPVRMRDVATVEQSAEDRFLAAWANQEAAVLVNIQRQPGANVIEVADLIQQLLPQLTATMPAAVKVQILTDRTQSIRASVHDVQMELIFAICLVVLVTFVFLRTIPATIIPSLAVPLSLVGTFAVMYLLDFSVNNLTLMALTIATGFVVDDAIVMLENVARHREQGASPMEAALKGAQEIGFTLISLTFSLIAVLIPLLFMADVVGRLFYEFAVTLAVAILISLLVSLTLTPMLCARLLTKMPKHDDEHDWMSRIIRRYGVMLQWVLHHQRLAMLTMFGTVVLTGLLYLAVPKGFFPVQDSGVIQVVTEAPQDISFQAMAERQQQLAANLLQHPDVASLSSFIGVDGSNSSINSGRILLNLKPHGSRSESATVILRQLEQQAAEVTGIKGWFQPVQELSIEDKVSRTQYQFTLTTPDSEVLGQWLPDVLAALRSRPELSEVAHDLQQQGLQAYIDIDRTAASRLGISVSQVGAALQSAYSQRQISTLFTQANQYRVILEVDPAQVQGVDALNKLFLTTASGGTVPLSAVAKVTQRPATLLINHQGQFPSVTLSFNLAAGYSLGEAVAAIEETQQQLQLPAEIELSFQGAAEAFRASLSNTLWLILAAVLTMYIVLGILYESLIHPLTILSTLPSATVGALLALLIMNQPLDLIAVIGIVLLIGLVKKNGIMMVDFALEAQRNDGLTPREAIYQAALLRFRPILMTTLAALFGAIPLLLASGSGAELRQPLGLVMVGGLIVSQILTLFTTPVVYLWFDRHLSRKPTAATTKEPATEPTTGAAI</sequence>
<gene>
    <name evidence="9" type="ORF">EOE67_12555</name>
</gene>
<evidence type="ECO:0000256" key="4">
    <source>
        <dbReference type="ARBA" id="ARBA00022519"/>
    </source>
</evidence>
<keyword evidence="7 8" id="KW-0472">Membrane</keyword>
<dbReference type="RefSeq" id="WP_127699430.1">
    <property type="nucleotide sequence ID" value="NZ_SACS01000013.1"/>
</dbReference>
<keyword evidence="4" id="KW-0997">Cell inner membrane</keyword>
<feature type="transmembrane region" description="Helical" evidence="8">
    <location>
        <begin position="463"/>
        <end position="486"/>
    </location>
</feature>
<dbReference type="Gene3D" id="3.30.70.1430">
    <property type="entry name" value="Multidrug efflux transporter AcrB pore domain"/>
    <property type="match status" value="2"/>
</dbReference>
<dbReference type="FunFam" id="3.30.70.1430:FF:000001">
    <property type="entry name" value="Efflux pump membrane transporter"/>
    <property type="match status" value="1"/>
</dbReference>